<dbReference type="RefSeq" id="WP_271215826.1">
    <property type="nucleotide sequence ID" value="NZ_BAAAVD010000006.1"/>
</dbReference>
<accession>A0A9W6MB44</accession>
<sequence>MNEYDHRARDLAAERLRPDRKPPTLDELLTELIATLHRLYTTRPGRGSR</sequence>
<protein>
    <submittedName>
        <fullName evidence="2">Uncharacterized protein</fullName>
    </submittedName>
</protein>
<dbReference type="EMBL" id="BSEV01000001">
    <property type="protein sequence ID" value="GLK07273.1"/>
    <property type="molecule type" value="Genomic_DNA"/>
</dbReference>
<keyword evidence="3" id="KW-1185">Reference proteome</keyword>
<dbReference type="Proteomes" id="UP001143474">
    <property type="component" value="Unassembled WGS sequence"/>
</dbReference>
<comment type="caution">
    <text evidence="2">The sequence shown here is derived from an EMBL/GenBank/DDBJ whole genome shotgun (WGS) entry which is preliminary data.</text>
</comment>
<name>A0A9W6MB44_9ACTN</name>
<evidence type="ECO:0000313" key="2">
    <source>
        <dbReference type="EMBL" id="GLK07273.1"/>
    </source>
</evidence>
<reference evidence="2" key="1">
    <citation type="journal article" date="2014" name="Int. J. Syst. Evol. Microbiol.">
        <title>Complete genome sequence of Corynebacterium casei LMG S-19264T (=DSM 44701T), isolated from a smear-ripened cheese.</title>
        <authorList>
            <consortium name="US DOE Joint Genome Institute (JGI-PGF)"/>
            <person name="Walter F."/>
            <person name="Albersmeier A."/>
            <person name="Kalinowski J."/>
            <person name="Ruckert C."/>
        </authorList>
    </citation>
    <scope>NUCLEOTIDE SEQUENCE</scope>
    <source>
        <strain evidence="2">VKM Ac-2007</strain>
    </source>
</reference>
<feature type="region of interest" description="Disordered" evidence="1">
    <location>
        <begin position="1"/>
        <end position="22"/>
    </location>
</feature>
<organism evidence="2 3">
    <name type="scientific">Streptosporangium carneum</name>
    <dbReference type="NCBI Taxonomy" id="47481"/>
    <lineage>
        <taxon>Bacteria</taxon>
        <taxon>Bacillati</taxon>
        <taxon>Actinomycetota</taxon>
        <taxon>Actinomycetes</taxon>
        <taxon>Streptosporangiales</taxon>
        <taxon>Streptosporangiaceae</taxon>
        <taxon>Streptosporangium</taxon>
    </lineage>
</organism>
<proteinExistence type="predicted"/>
<evidence type="ECO:0000313" key="3">
    <source>
        <dbReference type="Proteomes" id="UP001143474"/>
    </source>
</evidence>
<reference evidence="2" key="2">
    <citation type="submission" date="2023-01" db="EMBL/GenBank/DDBJ databases">
        <authorList>
            <person name="Sun Q."/>
            <person name="Evtushenko L."/>
        </authorList>
    </citation>
    <scope>NUCLEOTIDE SEQUENCE</scope>
    <source>
        <strain evidence="2">VKM Ac-2007</strain>
    </source>
</reference>
<gene>
    <name evidence="2" type="ORF">GCM10017600_06780</name>
</gene>
<dbReference type="AlphaFoldDB" id="A0A9W6MB44"/>
<evidence type="ECO:0000256" key="1">
    <source>
        <dbReference type="SAM" id="MobiDB-lite"/>
    </source>
</evidence>